<evidence type="ECO:0000259" key="5">
    <source>
        <dbReference type="PROSITE" id="PS01124"/>
    </source>
</evidence>
<evidence type="ECO:0000313" key="8">
    <source>
        <dbReference type="Proteomes" id="UP000663981"/>
    </source>
</evidence>
<dbReference type="SMART" id="SM00448">
    <property type="entry name" value="REC"/>
    <property type="match status" value="1"/>
</dbReference>
<evidence type="ECO:0000256" key="4">
    <source>
        <dbReference type="PROSITE-ProRule" id="PRU00169"/>
    </source>
</evidence>
<comment type="caution">
    <text evidence="7">The sequence shown here is derived from an EMBL/GenBank/DDBJ whole genome shotgun (WGS) entry which is preliminary data.</text>
</comment>
<organism evidence="7 8">
    <name type="scientific">Metabacillus bambusae</name>
    <dbReference type="NCBI Taxonomy" id="2795218"/>
    <lineage>
        <taxon>Bacteria</taxon>
        <taxon>Bacillati</taxon>
        <taxon>Bacillota</taxon>
        <taxon>Bacilli</taxon>
        <taxon>Bacillales</taxon>
        <taxon>Bacillaceae</taxon>
        <taxon>Metabacillus</taxon>
    </lineage>
</organism>
<dbReference type="SMART" id="SM00342">
    <property type="entry name" value="HTH_ARAC"/>
    <property type="match status" value="1"/>
</dbReference>
<evidence type="ECO:0000256" key="3">
    <source>
        <dbReference type="ARBA" id="ARBA00023163"/>
    </source>
</evidence>
<dbReference type="SUPFAM" id="SSF46689">
    <property type="entry name" value="Homeodomain-like"/>
    <property type="match status" value="2"/>
</dbReference>
<dbReference type="CDD" id="cd17536">
    <property type="entry name" value="REC_YesN-like"/>
    <property type="match status" value="1"/>
</dbReference>
<dbReference type="InterPro" id="IPR018060">
    <property type="entry name" value="HTH_AraC"/>
</dbReference>
<feature type="domain" description="Response regulatory" evidence="6">
    <location>
        <begin position="3"/>
        <end position="120"/>
    </location>
</feature>
<dbReference type="Pfam" id="PF17853">
    <property type="entry name" value="GGDEF_2"/>
    <property type="match status" value="1"/>
</dbReference>
<dbReference type="PROSITE" id="PS01124">
    <property type="entry name" value="HTH_ARAC_FAMILY_2"/>
    <property type="match status" value="1"/>
</dbReference>
<keyword evidence="4" id="KW-0597">Phosphoprotein</keyword>
<dbReference type="InterPro" id="IPR018062">
    <property type="entry name" value="HTH_AraC-typ_CS"/>
</dbReference>
<dbReference type="PRINTS" id="PR00032">
    <property type="entry name" value="HTHARAC"/>
</dbReference>
<keyword evidence="2" id="KW-0238">DNA-binding</keyword>
<dbReference type="PANTHER" id="PTHR43280">
    <property type="entry name" value="ARAC-FAMILY TRANSCRIPTIONAL REGULATOR"/>
    <property type="match status" value="1"/>
</dbReference>
<proteinExistence type="predicted"/>
<dbReference type="PROSITE" id="PS50110">
    <property type="entry name" value="RESPONSE_REGULATORY"/>
    <property type="match status" value="1"/>
</dbReference>
<evidence type="ECO:0000256" key="1">
    <source>
        <dbReference type="ARBA" id="ARBA00023015"/>
    </source>
</evidence>
<keyword evidence="1" id="KW-0805">Transcription regulation</keyword>
<evidence type="ECO:0000313" key="7">
    <source>
        <dbReference type="EMBL" id="MBO1510925.1"/>
    </source>
</evidence>
<protein>
    <submittedName>
        <fullName evidence="7">Response regulator</fullName>
    </submittedName>
</protein>
<dbReference type="Pfam" id="PF00072">
    <property type="entry name" value="Response_reg"/>
    <property type="match status" value="1"/>
</dbReference>
<sequence length="522" mass="60483">MYRILIADDEAIERQGLELMISRAMPGTFEFSHAENGRIAIEKAEQEKPDIIFMDIKMPGIQGIDAIKEITQKHSHSKIVLVTAYDYFGYAKEALKLGVQDYLLKPKKKEQVLDVVKKLIEKIESEKIQRSEELKQRETISQLLPLLESEICLMIMMNFILDTDFDQINELLKLKIHKGYSTVISLPTDDDDQYEPEKQYMYSTIKNFIKMSGKDCLVSPLIGNRITLFTNFPEDHRVTYSVREEATLFAEKVHHFICKEYNIKASIGIGTMREGVEGLRSSYYEASMVLSNPSNGQPIRYYSKQKTGQEKELTLRIEEQLFTELTNLKIDCAIQIFHQAFDMLVETTNGDVNRCRGEVTELFITLNKYLFRQGVSIDGIGNFSEAIELEQLRHAAEVSLHLIVEVISKDKLSKTESLIEQAKKYIQENYSKEISMELVAEMINLSPYYFSKIFKKIEGTTFIDYLTFVRIEKSKELLLDHNLSLKEICFQVGYNDPNYFSRVFKKVTELSPSEYRNQLVKY</sequence>
<dbReference type="RefSeq" id="WP_207975535.1">
    <property type="nucleotide sequence ID" value="NZ_JAGDEL010000002.1"/>
</dbReference>
<accession>A0ABS3MYL1</accession>
<keyword evidence="8" id="KW-1185">Reference proteome</keyword>
<dbReference type="Proteomes" id="UP000663981">
    <property type="component" value="Unassembled WGS sequence"/>
</dbReference>
<dbReference type="InterPro" id="IPR041522">
    <property type="entry name" value="CdaR_GGDEF"/>
</dbReference>
<gene>
    <name evidence="7" type="ORF">I7822_04355</name>
</gene>
<keyword evidence="3" id="KW-0804">Transcription</keyword>
<dbReference type="InterPro" id="IPR001789">
    <property type="entry name" value="Sig_transdc_resp-reg_receiver"/>
</dbReference>
<dbReference type="SUPFAM" id="SSF52172">
    <property type="entry name" value="CheY-like"/>
    <property type="match status" value="1"/>
</dbReference>
<dbReference type="Gene3D" id="3.40.50.2300">
    <property type="match status" value="1"/>
</dbReference>
<dbReference type="Pfam" id="PF12833">
    <property type="entry name" value="HTH_18"/>
    <property type="match status" value="1"/>
</dbReference>
<dbReference type="InterPro" id="IPR011006">
    <property type="entry name" value="CheY-like_superfamily"/>
</dbReference>
<dbReference type="PROSITE" id="PS00041">
    <property type="entry name" value="HTH_ARAC_FAMILY_1"/>
    <property type="match status" value="1"/>
</dbReference>
<reference evidence="7 8" key="1">
    <citation type="submission" date="2021-03" db="EMBL/GenBank/DDBJ databases">
        <title>Whole genome sequence of Metabacillus bambusae BG109.</title>
        <authorList>
            <person name="Jeong J.W."/>
        </authorList>
    </citation>
    <scope>NUCLEOTIDE SEQUENCE [LARGE SCALE GENOMIC DNA]</scope>
    <source>
        <strain evidence="7 8">BG109</strain>
    </source>
</reference>
<dbReference type="InterPro" id="IPR020449">
    <property type="entry name" value="Tscrpt_reg_AraC-type_HTH"/>
</dbReference>
<evidence type="ECO:0000256" key="2">
    <source>
        <dbReference type="ARBA" id="ARBA00023125"/>
    </source>
</evidence>
<dbReference type="EMBL" id="JAGDEL010000002">
    <property type="protein sequence ID" value="MBO1510925.1"/>
    <property type="molecule type" value="Genomic_DNA"/>
</dbReference>
<feature type="modified residue" description="4-aspartylphosphate" evidence="4">
    <location>
        <position position="55"/>
    </location>
</feature>
<dbReference type="InterPro" id="IPR009057">
    <property type="entry name" value="Homeodomain-like_sf"/>
</dbReference>
<name>A0ABS3MYL1_9BACI</name>
<dbReference type="Gene3D" id="1.10.10.60">
    <property type="entry name" value="Homeodomain-like"/>
    <property type="match status" value="2"/>
</dbReference>
<dbReference type="PANTHER" id="PTHR43280:SF2">
    <property type="entry name" value="HTH-TYPE TRANSCRIPTIONAL REGULATOR EXSA"/>
    <property type="match status" value="1"/>
</dbReference>
<evidence type="ECO:0000259" key="6">
    <source>
        <dbReference type="PROSITE" id="PS50110"/>
    </source>
</evidence>
<feature type="domain" description="HTH araC/xylS-type" evidence="5">
    <location>
        <begin position="420"/>
        <end position="518"/>
    </location>
</feature>